<keyword evidence="7" id="KW-1185">Reference proteome</keyword>
<feature type="domain" description="Type I restriction modification DNA specificity" evidence="5">
    <location>
        <begin position="3"/>
        <end position="175"/>
    </location>
</feature>
<dbReference type="GO" id="GO:0003677">
    <property type="term" value="F:DNA binding"/>
    <property type="evidence" value="ECO:0007669"/>
    <property type="project" value="UniProtKB-KW"/>
</dbReference>
<evidence type="ECO:0000256" key="2">
    <source>
        <dbReference type="ARBA" id="ARBA00022747"/>
    </source>
</evidence>
<keyword evidence="6" id="KW-0540">Nuclease</keyword>
<keyword evidence="2" id="KW-0680">Restriction system</keyword>
<reference evidence="6 7" key="1">
    <citation type="submission" date="2018-08" db="EMBL/GenBank/DDBJ databases">
        <title>Pallidiluteibacterium maritimus gen. nov., sp. nov., isolated from coastal sediment.</title>
        <authorList>
            <person name="Zhou L.Y."/>
        </authorList>
    </citation>
    <scope>NUCLEOTIDE SEQUENCE [LARGE SCALE GENOMIC DNA]</scope>
    <source>
        <strain evidence="6 7">XSD2</strain>
    </source>
</reference>
<keyword evidence="3" id="KW-0238">DNA-binding</keyword>
<dbReference type="InterPro" id="IPR044946">
    <property type="entry name" value="Restrct_endonuc_typeI_TRD_sf"/>
</dbReference>
<dbReference type="GO" id="GO:0009307">
    <property type="term" value="P:DNA restriction-modification system"/>
    <property type="evidence" value="ECO:0007669"/>
    <property type="project" value="UniProtKB-KW"/>
</dbReference>
<keyword evidence="6" id="KW-0255">Endonuclease</keyword>
<comment type="similarity">
    <text evidence="1">Belongs to the type-I restriction system S methylase family.</text>
</comment>
<dbReference type="Gene3D" id="3.90.220.20">
    <property type="entry name" value="DNA methylase specificity domains"/>
    <property type="match status" value="2"/>
</dbReference>
<comment type="caution">
    <text evidence="6">The sequence shown here is derived from an EMBL/GenBank/DDBJ whole genome shotgun (WGS) entry which is preliminary data.</text>
</comment>
<dbReference type="PANTHER" id="PTHR30408">
    <property type="entry name" value="TYPE-1 RESTRICTION ENZYME ECOKI SPECIFICITY PROTEIN"/>
    <property type="match status" value="1"/>
</dbReference>
<dbReference type="Pfam" id="PF01420">
    <property type="entry name" value="Methylase_S"/>
    <property type="match status" value="2"/>
</dbReference>
<evidence type="ECO:0000256" key="3">
    <source>
        <dbReference type="ARBA" id="ARBA00023125"/>
    </source>
</evidence>
<dbReference type="PANTHER" id="PTHR30408:SF12">
    <property type="entry name" value="TYPE I RESTRICTION ENZYME MJAVIII SPECIFICITY SUBUNIT"/>
    <property type="match status" value="1"/>
</dbReference>
<feature type="domain" description="Type I restriction modification DNA specificity" evidence="5">
    <location>
        <begin position="200"/>
        <end position="379"/>
    </location>
</feature>
<dbReference type="AlphaFoldDB" id="A0A399STW9"/>
<protein>
    <submittedName>
        <fullName evidence="6">Restriction endonuclease subunit S</fullName>
    </submittedName>
</protein>
<evidence type="ECO:0000256" key="4">
    <source>
        <dbReference type="SAM" id="Coils"/>
    </source>
</evidence>
<dbReference type="InterPro" id="IPR052021">
    <property type="entry name" value="Type-I_RS_S_subunit"/>
</dbReference>
<gene>
    <name evidence="6" type="ORF">D1614_19075</name>
</gene>
<dbReference type="CDD" id="cd17282">
    <property type="entry name" value="RMtype1_S_Eco16444ORF1681_TRD1-CR1_like"/>
    <property type="match status" value="1"/>
</dbReference>
<dbReference type="EMBL" id="QWGR01000015">
    <property type="protein sequence ID" value="RIJ46309.1"/>
    <property type="molecule type" value="Genomic_DNA"/>
</dbReference>
<keyword evidence="4" id="KW-0175">Coiled coil</keyword>
<sequence length="418" mass="47257">MKKGWEIKTLNSVCDKTSNIKWQKSDDASYKYIDLSSVSRESLKITETTQINSLNAPSRAKKIVNEGDVIFATTRPTLKRVTLIPKEYDGQICSTGYTVLRAKSNKILPELIYYCLQTESFMERMETLQRGASYPAVTDMDVKKTQILLPPLPEQQQIVNILDQAFAAIDKAKANIERNLQNAKELFQSELNRVFSQRGEGWKEKTLMDVALEFGRGKSKHRPRNDAKLYGGKYPFVQTGDVRNANKHIRSYTQTYNEVGLAQSKLWSKGTICITIAANIAETAILDFDGCFPDSIIGLQVNPDKAITEFAYYALQFLKAKLQALGKGSAQDNINLGTFQSQYFPFPNIETQQDVVKKLDGLLNLSITLEEKYCNKIEQLDELKKSILQKAFTGEITASEYKLTDTEELDMVAEEKDN</sequence>
<name>A0A399STW9_9BACT</name>
<keyword evidence="6" id="KW-0378">Hydrolase</keyword>
<dbReference type="RefSeq" id="WP_119439583.1">
    <property type="nucleotide sequence ID" value="NZ_QWGR01000015.1"/>
</dbReference>
<proteinExistence type="inferred from homology"/>
<evidence type="ECO:0000259" key="5">
    <source>
        <dbReference type="Pfam" id="PF01420"/>
    </source>
</evidence>
<organism evidence="6 7">
    <name type="scientific">Maribellus luteus</name>
    <dbReference type="NCBI Taxonomy" id="2305463"/>
    <lineage>
        <taxon>Bacteria</taxon>
        <taxon>Pseudomonadati</taxon>
        <taxon>Bacteroidota</taxon>
        <taxon>Bacteroidia</taxon>
        <taxon>Marinilabiliales</taxon>
        <taxon>Prolixibacteraceae</taxon>
        <taxon>Maribellus</taxon>
    </lineage>
</organism>
<dbReference type="GO" id="GO:0004519">
    <property type="term" value="F:endonuclease activity"/>
    <property type="evidence" value="ECO:0007669"/>
    <property type="project" value="UniProtKB-KW"/>
</dbReference>
<evidence type="ECO:0000313" key="7">
    <source>
        <dbReference type="Proteomes" id="UP000265926"/>
    </source>
</evidence>
<dbReference type="InterPro" id="IPR000055">
    <property type="entry name" value="Restrct_endonuc_typeI_TRD"/>
</dbReference>
<dbReference type="Proteomes" id="UP000265926">
    <property type="component" value="Unassembled WGS sequence"/>
</dbReference>
<dbReference type="OrthoDB" id="9816225at2"/>
<evidence type="ECO:0000313" key="6">
    <source>
        <dbReference type="EMBL" id="RIJ46309.1"/>
    </source>
</evidence>
<evidence type="ECO:0000256" key="1">
    <source>
        <dbReference type="ARBA" id="ARBA00010923"/>
    </source>
</evidence>
<accession>A0A399STW9</accession>
<feature type="coiled-coil region" evidence="4">
    <location>
        <begin position="162"/>
        <end position="193"/>
    </location>
</feature>
<dbReference type="SUPFAM" id="SSF116734">
    <property type="entry name" value="DNA methylase specificity domain"/>
    <property type="match status" value="2"/>
</dbReference>